<gene>
    <name evidence="2" type="ORF">HKN21_12925</name>
</gene>
<dbReference type="Proteomes" id="UP000547674">
    <property type="component" value="Unassembled WGS sequence"/>
</dbReference>
<sequence>MSTALALGVWLVLWAGGSAPPEPTSWETLENGLEFATFVTAGPDASNSKSATVVHALRIDPDLFEFKLLTASEHGASATVARWCRDHDLVAGINAGMYQEDGQTAVSLLRTRDHVNNSRLTKQNSVFAFDSNRADLPQATILDLSCDDFEDHKHDYAGFVQSIRMVSCEGKNVWKPQENRWSTAALGLDKSGDILIIHSPTRLRTHDLIDRLRELPLDLERCMYLEGGPQAQFYIKSGDVQKEISGKTNSGFSLRSLFGGWPVPNVLGIVRKTPSSP</sequence>
<evidence type="ECO:0000259" key="1">
    <source>
        <dbReference type="Pfam" id="PF09992"/>
    </source>
</evidence>
<dbReference type="AlphaFoldDB" id="A0A7Y2H3E7"/>
<keyword evidence="2" id="KW-0378">Hydrolase</keyword>
<accession>A0A7Y2H3E7</accession>
<dbReference type="EMBL" id="JABDJR010000516">
    <property type="protein sequence ID" value="NNF07658.1"/>
    <property type="molecule type" value="Genomic_DNA"/>
</dbReference>
<protein>
    <submittedName>
        <fullName evidence="2">Phosphodiester glycosidase family protein</fullName>
    </submittedName>
</protein>
<evidence type="ECO:0000313" key="3">
    <source>
        <dbReference type="Proteomes" id="UP000547674"/>
    </source>
</evidence>
<dbReference type="GO" id="GO:0016798">
    <property type="term" value="F:hydrolase activity, acting on glycosyl bonds"/>
    <property type="evidence" value="ECO:0007669"/>
    <property type="project" value="UniProtKB-KW"/>
</dbReference>
<dbReference type="Pfam" id="PF09992">
    <property type="entry name" value="NAGPA"/>
    <property type="match status" value="1"/>
</dbReference>
<evidence type="ECO:0000313" key="2">
    <source>
        <dbReference type="EMBL" id="NNF07658.1"/>
    </source>
</evidence>
<reference evidence="2 3" key="1">
    <citation type="submission" date="2020-03" db="EMBL/GenBank/DDBJ databases">
        <title>Metabolic flexibility allows generalist bacteria to become dominant in a frequently disturbed ecosystem.</title>
        <authorList>
            <person name="Chen Y.-J."/>
            <person name="Leung P.M."/>
            <person name="Bay S.K."/>
            <person name="Hugenholtz P."/>
            <person name="Kessler A.J."/>
            <person name="Shelley G."/>
            <person name="Waite D.W."/>
            <person name="Cook P.L."/>
            <person name="Greening C."/>
        </authorList>
    </citation>
    <scope>NUCLEOTIDE SEQUENCE [LARGE SCALE GENOMIC DNA]</scope>
    <source>
        <strain evidence="2">SS_bin_28</strain>
    </source>
</reference>
<dbReference type="InterPro" id="IPR018711">
    <property type="entry name" value="NAGPA"/>
</dbReference>
<comment type="caution">
    <text evidence="2">The sequence shown here is derived from an EMBL/GenBank/DDBJ whole genome shotgun (WGS) entry which is preliminary data.</text>
</comment>
<proteinExistence type="predicted"/>
<feature type="domain" description="Phosphodiester glycosidase" evidence="1">
    <location>
        <begin position="88"/>
        <end position="269"/>
    </location>
</feature>
<name>A0A7Y2H3E7_UNCEI</name>
<organism evidence="2 3">
    <name type="scientific">Eiseniibacteriota bacterium</name>
    <dbReference type="NCBI Taxonomy" id="2212470"/>
    <lineage>
        <taxon>Bacteria</taxon>
        <taxon>Candidatus Eiseniibacteriota</taxon>
    </lineage>
</organism>
<keyword evidence="2" id="KW-0326">Glycosidase</keyword>